<dbReference type="SMART" id="SM00635">
    <property type="entry name" value="BID_2"/>
    <property type="match status" value="14"/>
</dbReference>
<feature type="domain" description="BIG2" evidence="2">
    <location>
        <begin position="667"/>
        <end position="748"/>
    </location>
</feature>
<evidence type="ECO:0000259" key="2">
    <source>
        <dbReference type="SMART" id="SM00635"/>
    </source>
</evidence>
<protein>
    <recommendedName>
        <fullName evidence="2">BIG2 domain-containing protein</fullName>
    </recommendedName>
</protein>
<feature type="domain" description="BIG2" evidence="2">
    <location>
        <begin position="841"/>
        <end position="922"/>
    </location>
</feature>
<proteinExistence type="predicted"/>
<dbReference type="InterPro" id="IPR003343">
    <property type="entry name" value="Big_2"/>
</dbReference>
<feature type="domain" description="BIG2" evidence="2">
    <location>
        <begin position="406"/>
        <end position="487"/>
    </location>
</feature>
<accession>A0A844P5B9</accession>
<feature type="domain" description="BIG2" evidence="2">
    <location>
        <begin position="493"/>
        <end position="574"/>
    </location>
</feature>
<gene>
    <name evidence="3" type="ORF">GNP88_15585</name>
</gene>
<comment type="caution">
    <text evidence="3">The sequence shown here is derived from an EMBL/GenBank/DDBJ whole genome shotgun (WGS) entry which is preliminary data.</text>
</comment>
<dbReference type="Proteomes" id="UP000448038">
    <property type="component" value="Unassembled WGS sequence"/>
</dbReference>
<feature type="domain" description="BIG2" evidence="2">
    <location>
        <begin position="319"/>
        <end position="400"/>
    </location>
</feature>
<sequence length="1281" mass="134507">MNKIKCNCIFSLEINYYFLRGVVLSIIFLFLYGCNSEGAFNDNIIENKKVLVNIQILPVKNLSLGVSDLQIVKGSHQAFVAIGFYNDNSSENISNEVFWSSAFSEIATITEIGIAKGVDVGITSIKAIKDGVISNELSLVVTAAVLESIQITPATVSLAKGNRQQYTAMGFYSDETSRELTQEVSWRSRDTSTATISEAGLAFGVGVGNSTITAVKDGVMSNDGRLTVTAAALESIQITPAVVSLAKGNSQQYTALGFYSDETSRELTQEVSWRSRDTSTATISEAGLVVGVGVGNSTITAVKDGVMSNDARLTVTAAALESIQITPAVVSLAKGNSQQYTAMGFYSDETSRELTQEVSWRSRDTSIATISEAGLVVGVGVGNSTITAVKDGVMSNDGRLTVTAAALESIQITPAVVSLAKGNSQQYTALGFYSDDTSRNISNEVSWFSSTTTVATISEQGVAVGVGVGETMISAVKDGVMSNESSLMVTAAVVERIQISPAAVSLAKGNRQQYTALGFYSDDTSRDISNEVSWRSSVIAVVTISEQGMAVGVGVGETIISAIINGVMSNESSLTVTAAVVEHIQISPAVVSLAKGNRQQYTAMGFYSDETSRELTQEVSWRSRDTSIATISEAGLAIGVGVGNSTITAVKDGVMSNDGRLTVTAAALESIQITPAVVSFAKGNSQQYTAMGFYSDETSRELTQEVSWRSRDTSIATISEAGLAIGVGVGNSIITAVKDGVVSNDGRLTVTAVALESIQITPAVVSLAKGNSQQYTVLGFYSDDTSRNISNEVSWRSSATTVATISEQGMAVGVGVGKTMIRAVKDGVMSNESSLTVTAAVVERIQISSAAVSLAKGNRQQYTALGFYSDDTSRDISNEVSWRSSVTAVVTISEQGMAVGVDIGETIISAVKDGVMSNEANLTVTAAVVERIQISPAAASLAKGNLQQYTALGFYSDDTSRDISNEVSWRSSATRVATISEQGMAVGVDIGETSISAVKDGVMSNRANLIVSEAVLESIIISPINASIIKGSILQHAATGIYSDGVSQDLTQEVSWRSSDTSIATISEAGVAVGVGVGSSTINAVKDGIISNDGRLTVIGISEPVNYFVNVKPKNTVIFVGSAQQFEAELIYDDGSKETLSNDRVIWNSSAFNIVTITNTGRANGIVNGGTQIKATLIDNVNVWGETTLSVINVQSLFAYTMNVSGSNILNIGDKAGLTVNGLYSLSNSGFVDLTYSSIWTSSDPSVIRMEGPIMYAVGSGTATITASYEGRVSTGEFIVR</sequence>
<evidence type="ECO:0000313" key="4">
    <source>
        <dbReference type="Proteomes" id="UP000448038"/>
    </source>
</evidence>
<keyword evidence="1" id="KW-0472">Membrane</keyword>
<dbReference type="Pfam" id="PF02368">
    <property type="entry name" value="Big_2"/>
    <property type="match status" value="12"/>
</dbReference>
<keyword evidence="1" id="KW-0812">Transmembrane</keyword>
<feature type="domain" description="BIG2" evidence="2">
    <location>
        <begin position="232"/>
        <end position="312"/>
    </location>
</feature>
<organism evidence="3 4">
    <name type="scientific">Aliivibrio fischeri</name>
    <name type="common">Vibrio fischeri</name>
    <dbReference type="NCBI Taxonomy" id="668"/>
    <lineage>
        <taxon>Bacteria</taxon>
        <taxon>Pseudomonadati</taxon>
        <taxon>Pseudomonadota</taxon>
        <taxon>Gammaproteobacteria</taxon>
        <taxon>Vibrionales</taxon>
        <taxon>Vibrionaceae</taxon>
        <taxon>Aliivibrio</taxon>
    </lineage>
</organism>
<dbReference type="EMBL" id="WOBN01000024">
    <property type="protein sequence ID" value="MUK50574.1"/>
    <property type="molecule type" value="Genomic_DNA"/>
</dbReference>
<feature type="domain" description="BIG2" evidence="2">
    <location>
        <begin position="1105"/>
        <end position="1187"/>
    </location>
</feature>
<dbReference type="InterPro" id="IPR008964">
    <property type="entry name" value="Invasin/intimin_cell_adhesion"/>
</dbReference>
<feature type="transmembrane region" description="Helical" evidence="1">
    <location>
        <begin position="12"/>
        <end position="33"/>
    </location>
</feature>
<feature type="domain" description="BIG2" evidence="2">
    <location>
        <begin position="928"/>
        <end position="1009"/>
    </location>
</feature>
<evidence type="ECO:0000313" key="3">
    <source>
        <dbReference type="EMBL" id="MUK50574.1"/>
    </source>
</evidence>
<feature type="domain" description="BIG2" evidence="2">
    <location>
        <begin position="1015"/>
        <end position="1096"/>
    </location>
</feature>
<feature type="domain" description="BIG2" evidence="2">
    <location>
        <begin position="580"/>
        <end position="661"/>
    </location>
</feature>
<dbReference type="Gene3D" id="2.60.40.1080">
    <property type="match status" value="14"/>
</dbReference>
<evidence type="ECO:0000256" key="1">
    <source>
        <dbReference type="SAM" id="Phobius"/>
    </source>
</evidence>
<feature type="domain" description="BIG2" evidence="2">
    <location>
        <begin position="754"/>
        <end position="835"/>
    </location>
</feature>
<feature type="domain" description="BIG2" evidence="2">
    <location>
        <begin position="145"/>
        <end position="226"/>
    </location>
</feature>
<feature type="domain" description="BIG2" evidence="2">
    <location>
        <begin position="58"/>
        <end position="139"/>
    </location>
</feature>
<name>A0A844P5B9_ALIFS</name>
<feature type="domain" description="BIG2" evidence="2">
    <location>
        <begin position="1198"/>
        <end position="1279"/>
    </location>
</feature>
<dbReference type="SUPFAM" id="SSF49373">
    <property type="entry name" value="Invasin/intimin cell-adhesion fragments"/>
    <property type="match status" value="12"/>
</dbReference>
<reference evidence="3 4" key="1">
    <citation type="submission" date="2019-11" db="EMBL/GenBank/DDBJ databases">
        <title>Using colonization assays and comparative genomics to discover symbiosis behaviors and factors in Vibrio fischeri.</title>
        <authorList>
            <person name="Bongrand C."/>
            <person name="Moriano-Gutierrez S."/>
            <person name="Arevalo P."/>
            <person name="Mcfall-Ngai M."/>
            <person name="Visick K."/>
            <person name="Polz M.F."/>
            <person name="Ruby E.G."/>
        </authorList>
    </citation>
    <scope>NUCLEOTIDE SEQUENCE [LARGE SCALE GENOMIC DNA]</scope>
    <source>
        <strain evidence="4">emors.4.1</strain>
    </source>
</reference>
<dbReference type="PROSITE" id="PS51257">
    <property type="entry name" value="PROKAR_LIPOPROTEIN"/>
    <property type="match status" value="1"/>
</dbReference>
<keyword evidence="1" id="KW-1133">Transmembrane helix</keyword>
<dbReference type="FunFam" id="2.60.40.1080:FF:000001">
    <property type="entry name" value="Bacterial Ig-like domain, group 2"/>
    <property type="match status" value="3"/>
</dbReference>